<feature type="transmembrane region" description="Helical" evidence="2">
    <location>
        <begin position="270"/>
        <end position="290"/>
    </location>
</feature>
<evidence type="ECO:0000256" key="1">
    <source>
        <dbReference type="SAM" id="MobiDB-lite"/>
    </source>
</evidence>
<proteinExistence type="predicted"/>
<feature type="transmembrane region" description="Helical" evidence="2">
    <location>
        <begin position="115"/>
        <end position="135"/>
    </location>
</feature>
<gene>
    <name evidence="3" type="ORF">GCM10009755_18340</name>
</gene>
<feature type="transmembrane region" description="Helical" evidence="2">
    <location>
        <begin position="218"/>
        <end position="235"/>
    </location>
</feature>
<keyword evidence="2" id="KW-0812">Transmembrane</keyword>
<feature type="transmembrane region" description="Helical" evidence="2">
    <location>
        <begin position="344"/>
        <end position="364"/>
    </location>
</feature>
<evidence type="ECO:0000313" key="4">
    <source>
        <dbReference type="Proteomes" id="UP001500755"/>
    </source>
</evidence>
<accession>A0ABP5EXA8</accession>
<dbReference type="Proteomes" id="UP001500755">
    <property type="component" value="Unassembled WGS sequence"/>
</dbReference>
<keyword evidence="4" id="KW-1185">Reference proteome</keyword>
<organism evidence="3 4">
    <name type="scientific">Brevibacterium samyangense</name>
    <dbReference type="NCBI Taxonomy" id="366888"/>
    <lineage>
        <taxon>Bacteria</taxon>
        <taxon>Bacillati</taxon>
        <taxon>Actinomycetota</taxon>
        <taxon>Actinomycetes</taxon>
        <taxon>Micrococcales</taxon>
        <taxon>Brevibacteriaceae</taxon>
        <taxon>Brevibacterium</taxon>
    </lineage>
</organism>
<dbReference type="RefSeq" id="WP_344309002.1">
    <property type="nucleotide sequence ID" value="NZ_BAAANO010000017.1"/>
</dbReference>
<feature type="transmembrane region" description="Helical" evidence="2">
    <location>
        <begin position="449"/>
        <end position="469"/>
    </location>
</feature>
<dbReference type="EMBL" id="BAAANO010000017">
    <property type="protein sequence ID" value="GAA2008257.1"/>
    <property type="molecule type" value="Genomic_DNA"/>
</dbReference>
<evidence type="ECO:0000256" key="2">
    <source>
        <dbReference type="SAM" id="Phobius"/>
    </source>
</evidence>
<protein>
    <recommendedName>
        <fullName evidence="5">YfhO family protein</fullName>
    </recommendedName>
</protein>
<evidence type="ECO:0008006" key="5">
    <source>
        <dbReference type="Google" id="ProtNLM"/>
    </source>
</evidence>
<reference evidence="4" key="1">
    <citation type="journal article" date="2019" name="Int. J. Syst. Evol. Microbiol.">
        <title>The Global Catalogue of Microorganisms (GCM) 10K type strain sequencing project: providing services to taxonomists for standard genome sequencing and annotation.</title>
        <authorList>
            <consortium name="The Broad Institute Genomics Platform"/>
            <consortium name="The Broad Institute Genome Sequencing Center for Infectious Disease"/>
            <person name="Wu L."/>
            <person name="Ma J."/>
        </authorList>
    </citation>
    <scope>NUCLEOTIDE SEQUENCE [LARGE SCALE GENOMIC DNA]</scope>
    <source>
        <strain evidence="4">JCM 14546</strain>
    </source>
</reference>
<feature type="transmembrane region" description="Helical" evidence="2">
    <location>
        <begin position="376"/>
        <end position="396"/>
    </location>
</feature>
<sequence length="623" mass="65641">MSIPAPLPAAEDAAVTRSAAGPAPAPGTRAGHSGRTPIRSWLLYTLVLVMASLTVYGGLIGAPATRVFAENDDTSLFIWWFAHAADVTLSWLGLGSGERDFLYTHAMNHPDGVNGAWNTSVLGLALPMVPVTLLAGPVVSFNLAIMASPVVSALAAAVFVRRFTAFGPACLGGFAYGFSTYVVSQSAGHLNLAFAPFPPLVALGVHLLLDTGIRRRRRVLAIGALLGLVIGWQFFISSELLAGTFLATVVLLAVRALLTWRRFLAGLRSLVLGGATAVVVACLVGTPLLVTMFTHPAAPGAAIRPHGVWNADVFDAVVPGPYTLLGGAPETPIPRALPLDPAEIGGYFGLVWIGLAVVTCVALWSHPRWKAPVRVTAVTGLLMWLLSMGAPLRVWGQELPSTAPFRLVELVPVLQNVLPMRLVVHATLAMSLLLAFAVQAALDSGNRRLRFAGVGAALLALVLVFPGSVPTRPVYVPEFFTSGAYREVLPEGSVTKVLPAPMAAAQPHTAEAMAWQAVSGMHYVDTGGYFIGGTDDGGVVYSAPDDALDRILEEEALPAGDSAEVRAALVELRSEGVEYLLVADNAWYLSHPAEDVARMVAEAAGLSYHKVDGVFLVDLTDAE</sequence>
<keyword evidence="2" id="KW-1133">Transmembrane helix</keyword>
<evidence type="ECO:0000313" key="3">
    <source>
        <dbReference type="EMBL" id="GAA2008257.1"/>
    </source>
</evidence>
<comment type="caution">
    <text evidence="3">The sequence shown here is derived from an EMBL/GenBank/DDBJ whole genome shotgun (WGS) entry which is preliminary data.</text>
</comment>
<keyword evidence="2" id="KW-0472">Membrane</keyword>
<feature type="transmembrane region" description="Helical" evidence="2">
    <location>
        <begin position="41"/>
        <end position="64"/>
    </location>
</feature>
<feature type="transmembrane region" description="Helical" evidence="2">
    <location>
        <begin position="190"/>
        <end position="209"/>
    </location>
</feature>
<name>A0ABP5EXA8_9MICO</name>
<feature type="region of interest" description="Disordered" evidence="1">
    <location>
        <begin position="14"/>
        <end position="33"/>
    </location>
</feature>
<feature type="compositionally biased region" description="Low complexity" evidence="1">
    <location>
        <begin position="19"/>
        <end position="31"/>
    </location>
</feature>
<feature type="transmembrane region" description="Helical" evidence="2">
    <location>
        <begin position="422"/>
        <end position="442"/>
    </location>
</feature>
<feature type="transmembrane region" description="Helical" evidence="2">
    <location>
        <begin position="241"/>
        <end position="258"/>
    </location>
</feature>
<feature type="transmembrane region" description="Helical" evidence="2">
    <location>
        <begin position="165"/>
        <end position="184"/>
    </location>
</feature>
<feature type="transmembrane region" description="Helical" evidence="2">
    <location>
        <begin position="76"/>
        <end position="94"/>
    </location>
</feature>